<dbReference type="InterPro" id="IPR016155">
    <property type="entry name" value="Mopterin_synth/thiamin_S_b"/>
</dbReference>
<name>A0A261F2R4_9BIFI</name>
<dbReference type="Pfam" id="PF02597">
    <property type="entry name" value="ThiS"/>
    <property type="match status" value="1"/>
</dbReference>
<dbReference type="RefSeq" id="WP_094660004.1">
    <property type="nucleotide sequence ID" value="NZ_JBKZBO010000027.1"/>
</dbReference>
<dbReference type="PANTHER" id="PTHR34472:SF1">
    <property type="entry name" value="SULFUR CARRIER PROTEIN THIS"/>
    <property type="match status" value="1"/>
</dbReference>
<accession>A0A261F2R4</accession>
<dbReference type="PANTHER" id="PTHR34472">
    <property type="entry name" value="SULFUR CARRIER PROTEIN THIS"/>
    <property type="match status" value="1"/>
</dbReference>
<proteinExistence type="predicted"/>
<evidence type="ECO:0000313" key="1">
    <source>
        <dbReference type="EMBL" id="OZG53404.1"/>
    </source>
</evidence>
<dbReference type="Proteomes" id="UP000216725">
    <property type="component" value="Unassembled WGS sequence"/>
</dbReference>
<protein>
    <submittedName>
        <fullName evidence="1">Thiamine biosynthesis protein ThiS</fullName>
    </submittedName>
</protein>
<dbReference type="NCBIfam" id="TIGR01683">
    <property type="entry name" value="thiS"/>
    <property type="match status" value="1"/>
</dbReference>
<organism evidence="1 2">
    <name type="scientific">Pseudoscardovia radai</name>
    <dbReference type="NCBI Taxonomy" id="987066"/>
    <lineage>
        <taxon>Bacteria</taxon>
        <taxon>Bacillati</taxon>
        <taxon>Actinomycetota</taxon>
        <taxon>Actinomycetes</taxon>
        <taxon>Bifidobacteriales</taxon>
        <taxon>Bifidobacteriaceae</taxon>
        <taxon>Pseudoscardovia</taxon>
    </lineage>
</organism>
<dbReference type="Gene3D" id="3.10.20.30">
    <property type="match status" value="1"/>
</dbReference>
<dbReference type="InterPro" id="IPR003749">
    <property type="entry name" value="ThiS/MoaD-like"/>
</dbReference>
<reference evidence="1 2" key="1">
    <citation type="journal article" date="2017" name="BMC Genomics">
        <title>Comparative genomic and phylogenomic analyses of the Bifidobacteriaceae family.</title>
        <authorList>
            <person name="Lugli G.A."/>
            <person name="Milani C."/>
            <person name="Turroni F."/>
            <person name="Duranti S."/>
            <person name="Mancabelli L."/>
            <person name="Mangifesta M."/>
            <person name="Ferrario C."/>
            <person name="Modesto M."/>
            <person name="Mattarelli P."/>
            <person name="Jiri K."/>
            <person name="van Sinderen D."/>
            <person name="Ventura M."/>
        </authorList>
    </citation>
    <scope>NUCLEOTIDE SEQUENCE [LARGE SCALE GENOMIC DNA]</scope>
    <source>
        <strain evidence="1 2">DSM 24742</strain>
    </source>
</reference>
<dbReference type="InterPro" id="IPR010035">
    <property type="entry name" value="Thi_S"/>
</dbReference>
<sequence length="64" mass="6732">MKINGQDVALDGATTVDALIAARGLDPRRVAIELNGNVVPRAQRATTQLKDSDVVEIVSFVQGG</sequence>
<dbReference type="OrthoDB" id="163636at2"/>
<dbReference type="SUPFAM" id="SSF54285">
    <property type="entry name" value="MoaD/ThiS"/>
    <property type="match status" value="1"/>
</dbReference>
<evidence type="ECO:0000313" key="2">
    <source>
        <dbReference type="Proteomes" id="UP000216725"/>
    </source>
</evidence>
<dbReference type="EMBL" id="MWWR01000002">
    <property type="protein sequence ID" value="OZG53404.1"/>
    <property type="molecule type" value="Genomic_DNA"/>
</dbReference>
<dbReference type="CDD" id="cd00565">
    <property type="entry name" value="Ubl_ThiS"/>
    <property type="match status" value="1"/>
</dbReference>
<gene>
    <name evidence="1" type="ORF">PSRA_0211</name>
</gene>
<dbReference type="AlphaFoldDB" id="A0A261F2R4"/>
<keyword evidence="2" id="KW-1185">Reference proteome</keyword>
<comment type="caution">
    <text evidence="1">The sequence shown here is derived from an EMBL/GenBank/DDBJ whole genome shotgun (WGS) entry which is preliminary data.</text>
</comment>
<dbReference type="InterPro" id="IPR012675">
    <property type="entry name" value="Beta-grasp_dom_sf"/>
</dbReference>